<dbReference type="EMBL" id="JBHMAG010000005">
    <property type="protein sequence ID" value="MFB9751283.1"/>
    <property type="molecule type" value="Genomic_DNA"/>
</dbReference>
<accession>A0ABV5VT41</accession>
<dbReference type="RefSeq" id="WP_379116661.1">
    <property type="nucleotide sequence ID" value="NZ_JBHMAG010000005.1"/>
</dbReference>
<protein>
    <submittedName>
        <fullName evidence="1">Uncharacterized protein</fullName>
    </submittedName>
</protein>
<evidence type="ECO:0000313" key="2">
    <source>
        <dbReference type="Proteomes" id="UP001589619"/>
    </source>
</evidence>
<organism evidence="1 2">
    <name type="scientific">Paenibacillus hodogayensis</name>
    <dbReference type="NCBI Taxonomy" id="279208"/>
    <lineage>
        <taxon>Bacteria</taxon>
        <taxon>Bacillati</taxon>
        <taxon>Bacillota</taxon>
        <taxon>Bacilli</taxon>
        <taxon>Bacillales</taxon>
        <taxon>Paenibacillaceae</taxon>
        <taxon>Paenibacillus</taxon>
    </lineage>
</organism>
<name>A0ABV5VT41_9BACL</name>
<evidence type="ECO:0000313" key="1">
    <source>
        <dbReference type="EMBL" id="MFB9751283.1"/>
    </source>
</evidence>
<reference evidence="1 2" key="1">
    <citation type="submission" date="2024-09" db="EMBL/GenBank/DDBJ databases">
        <authorList>
            <person name="Sun Q."/>
            <person name="Mori K."/>
        </authorList>
    </citation>
    <scope>NUCLEOTIDE SEQUENCE [LARGE SCALE GENOMIC DNA]</scope>
    <source>
        <strain evidence="1 2">JCM 12520</strain>
    </source>
</reference>
<gene>
    <name evidence="1" type="ORF">ACFFNY_06870</name>
</gene>
<sequence>MMENINDRLKEIQRNIDEMNIGDFYVISTDNAGNVVVAGSFDFSYYHNIEINFHKVSFVSCPISLFKIDTIRLASEEESKQLGDWSYGYHEGTVICLEDKVYKHKFFLACSNVTYTKRTVYYYKRNDLKHDETIANWVR</sequence>
<dbReference type="Proteomes" id="UP001589619">
    <property type="component" value="Unassembled WGS sequence"/>
</dbReference>
<keyword evidence="2" id="KW-1185">Reference proteome</keyword>
<comment type="caution">
    <text evidence="1">The sequence shown here is derived from an EMBL/GenBank/DDBJ whole genome shotgun (WGS) entry which is preliminary data.</text>
</comment>
<proteinExistence type="predicted"/>